<reference evidence="1 2" key="1">
    <citation type="journal article" date="2018" name="Front. Plant Sci.">
        <title>Red Clover (Trifolium pratense) and Zigzag Clover (T. medium) - A Picture of Genomic Similarities and Differences.</title>
        <authorList>
            <person name="Dluhosova J."/>
            <person name="Istvanek J."/>
            <person name="Nedelnik J."/>
            <person name="Repkova J."/>
        </authorList>
    </citation>
    <scope>NUCLEOTIDE SEQUENCE [LARGE SCALE GENOMIC DNA]</scope>
    <source>
        <strain evidence="2">cv. 10/8</strain>
        <tissue evidence="1">Leaf</tissue>
    </source>
</reference>
<comment type="caution">
    <text evidence="1">The sequence shown here is derived from an EMBL/GenBank/DDBJ whole genome shotgun (WGS) entry which is preliminary data.</text>
</comment>
<protein>
    <submittedName>
        <fullName evidence="1">Uncharacterized protein</fullName>
    </submittedName>
</protein>
<evidence type="ECO:0000313" key="2">
    <source>
        <dbReference type="Proteomes" id="UP000265520"/>
    </source>
</evidence>
<sequence length="67" mass="7703">ELALPGKDWRYNSLGRRARLQGIDMEPVAKVWSRWLVHNFESCSNVTEVIMAHCYAVYAILLGEPIQ</sequence>
<keyword evidence="2" id="KW-1185">Reference proteome</keyword>
<feature type="non-terminal residue" evidence="1">
    <location>
        <position position="67"/>
    </location>
</feature>
<name>A0A392V1Z5_9FABA</name>
<dbReference type="Proteomes" id="UP000265520">
    <property type="component" value="Unassembled WGS sequence"/>
</dbReference>
<dbReference type="EMBL" id="LXQA011014696">
    <property type="protein sequence ID" value="MCI81259.1"/>
    <property type="molecule type" value="Genomic_DNA"/>
</dbReference>
<organism evidence="1 2">
    <name type="scientific">Trifolium medium</name>
    <dbReference type="NCBI Taxonomy" id="97028"/>
    <lineage>
        <taxon>Eukaryota</taxon>
        <taxon>Viridiplantae</taxon>
        <taxon>Streptophyta</taxon>
        <taxon>Embryophyta</taxon>
        <taxon>Tracheophyta</taxon>
        <taxon>Spermatophyta</taxon>
        <taxon>Magnoliopsida</taxon>
        <taxon>eudicotyledons</taxon>
        <taxon>Gunneridae</taxon>
        <taxon>Pentapetalae</taxon>
        <taxon>rosids</taxon>
        <taxon>fabids</taxon>
        <taxon>Fabales</taxon>
        <taxon>Fabaceae</taxon>
        <taxon>Papilionoideae</taxon>
        <taxon>50 kb inversion clade</taxon>
        <taxon>NPAAA clade</taxon>
        <taxon>Hologalegina</taxon>
        <taxon>IRL clade</taxon>
        <taxon>Trifolieae</taxon>
        <taxon>Trifolium</taxon>
    </lineage>
</organism>
<evidence type="ECO:0000313" key="1">
    <source>
        <dbReference type="EMBL" id="MCI81259.1"/>
    </source>
</evidence>
<feature type="non-terminal residue" evidence="1">
    <location>
        <position position="1"/>
    </location>
</feature>
<accession>A0A392V1Z5</accession>
<proteinExistence type="predicted"/>
<dbReference type="AlphaFoldDB" id="A0A392V1Z5"/>